<evidence type="ECO:0000313" key="1">
    <source>
        <dbReference type="Proteomes" id="UP000095286"/>
    </source>
</evidence>
<dbReference type="WBParaSite" id="RSKR_0001048600.1">
    <property type="protein sequence ID" value="RSKR_0001048600.1"/>
    <property type="gene ID" value="RSKR_0001048600"/>
</dbReference>
<dbReference type="Proteomes" id="UP000095286">
    <property type="component" value="Unplaced"/>
</dbReference>
<name>A0AC35UDN7_9BILA</name>
<organism evidence="1 2">
    <name type="scientific">Rhabditophanes sp. KR3021</name>
    <dbReference type="NCBI Taxonomy" id="114890"/>
    <lineage>
        <taxon>Eukaryota</taxon>
        <taxon>Metazoa</taxon>
        <taxon>Ecdysozoa</taxon>
        <taxon>Nematoda</taxon>
        <taxon>Chromadorea</taxon>
        <taxon>Rhabditida</taxon>
        <taxon>Tylenchina</taxon>
        <taxon>Panagrolaimomorpha</taxon>
        <taxon>Strongyloidoidea</taxon>
        <taxon>Alloionematidae</taxon>
        <taxon>Rhabditophanes</taxon>
    </lineage>
</organism>
<reference evidence="2" key="1">
    <citation type="submission" date="2016-11" db="UniProtKB">
        <authorList>
            <consortium name="WormBaseParasite"/>
        </authorList>
    </citation>
    <scope>IDENTIFICATION</scope>
    <source>
        <strain evidence="2">KR3021</strain>
    </source>
</reference>
<protein>
    <submittedName>
        <fullName evidence="2">Signal peptidase complex subunit 1</fullName>
    </submittedName>
</protein>
<sequence>MDSLIAMLPSWMNCLNTSIDFVGQQKAEIIYEVVIVVSAVVGFIVGFYTQQMSHMVYAIGIGFGISCVICLPAWPCFRRNPISWLANVAPPVLEQDKTKTSEETTEGDKKTN</sequence>
<accession>A0AC35UDN7</accession>
<proteinExistence type="predicted"/>
<evidence type="ECO:0000313" key="2">
    <source>
        <dbReference type="WBParaSite" id="RSKR_0001048600.1"/>
    </source>
</evidence>